<reference evidence="2" key="1">
    <citation type="journal article" date="2019" name="Int. J. Syst. Evol. Microbiol.">
        <title>The Global Catalogue of Microorganisms (GCM) 10K type strain sequencing project: providing services to taxonomists for standard genome sequencing and annotation.</title>
        <authorList>
            <consortium name="The Broad Institute Genomics Platform"/>
            <consortium name="The Broad Institute Genome Sequencing Center for Infectious Disease"/>
            <person name="Wu L."/>
            <person name="Ma J."/>
        </authorList>
    </citation>
    <scope>NUCLEOTIDE SEQUENCE [LARGE SCALE GENOMIC DNA]</scope>
    <source>
        <strain evidence="2">CGMCC 4.7241</strain>
    </source>
</reference>
<proteinExistence type="predicted"/>
<organism evidence="1 2">
    <name type="scientific">Tenggerimyces flavus</name>
    <dbReference type="NCBI Taxonomy" id="1708749"/>
    <lineage>
        <taxon>Bacteria</taxon>
        <taxon>Bacillati</taxon>
        <taxon>Actinomycetota</taxon>
        <taxon>Actinomycetes</taxon>
        <taxon>Propionibacteriales</taxon>
        <taxon>Nocardioidaceae</taxon>
        <taxon>Tenggerimyces</taxon>
    </lineage>
</organism>
<gene>
    <name evidence="1" type="ORF">ACFOUW_33645</name>
</gene>
<protein>
    <recommendedName>
        <fullName evidence="3">Tetrapyrrole biosynthesis glutamyl-tRNA reductase dimerisation domain-containing protein</fullName>
    </recommendedName>
</protein>
<evidence type="ECO:0008006" key="3">
    <source>
        <dbReference type="Google" id="ProtNLM"/>
    </source>
</evidence>
<evidence type="ECO:0000313" key="1">
    <source>
        <dbReference type="EMBL" id="MFC3765821.1"/>
    </source>
</evidence>
<dbReference type="Proteomes" id="UP001595699">
    <property type="component" value="Unassembled WGS sequence"/>
</dbReference>
<dbReference type="EMBL" id="JBHRZH010000043">
    <property type="protein sequence ID" value="MFC3765821.1"/>
    <property type="molecule type" value="Genomic_DNA"/>
</dbReference>
<sequence>MSAVPSWAEPLVDQVAGEARRVIDAELERLARKSPTLSPRDVEAVGQALDELAERLLIRRLVTLAEARPDLWGEATALLAGRRQQVPGAGS</sequence>
<comment type="caution">
    <text evidence="1">The sequence shown here is derived from an EMBL/GenBank/DDBJ whole genome shotgun (WGS) entry which is preliminary data.</text>
</comment>
<accession>A0ABV7YKF2</accession>
<evidence type="ECO:0000313" key="2">
    <source>
        <dbReference type="Proteomes" id="UP001595699"/>
    </source>
</evidence>
<keyword evidence="2" id="KW-1185">Reference proteome</keyword>
<dbReference type="RefSeq" id="WP_205121088.1">
    <property type="nucleotide sequence ID" value="NZ_JAFBCM010000001.1"/>
</dbReference>
<name>A0ABV7YKF2_9ACTN</name>